<gene>
    <name evidence="3" type="ORF">Metli_0007</name>
</gene>
<dbReference type="STRING" id="28892.Metli_0007"/>
<dbReference type="PATRIC" id="fig|28892.9.peg.8"/>
<sequence length="170" mass="19195">MTTGKDHLKPSEIADLAGLKEDEVREYIAAYPDLFPYWSIGPVRLYAPKAVETARKCAEAAREGRRPEETVRAAAPAVEAETAPSPVTQAYLDARDLKDVVARQEQQIEALRREMEARERALLDRIAALEGALMREQKQTALVAEWIDYFDAEIERLGRPLLGRIFEKKS</sequence>
<feature type="coiled-coil region" evidence="1">
    <location>
        <begin position="94"/>
        <end position="132"/>
    </location>
</feature>
<dbReference type="InterPro" id="IPR009061">
    <property type="entry name" value="DNA-bd_dom_put_sf"/>
</dbReference>
<keyword evidence="4" id="KW-1185">Reference proteome</keyword>
<dbReference type="RefSeq" id="WP_004036975.1">
    <property type="nucleotide sequence ID" value="NZ_CM001555.1"/>
</dbReference>
<evidence type="ECO:0000313" key="3">
    <source>
        <dbReference type="EMBL" id="EJG05985.1"/>
    </source>
</evidence>
<evidence type="ECO:0000256" key="1">
    <source>
        <dbReference type="SAM" id="Coils"/>
    </source>
</evidence>
<dbReference type="Proteomes" id="UP000005095">
    <property type="component" value="Chromosome"/>
</dbReference>
<organism evidence="3 4">
    <name type="scientific">Methanofollis liminatans DSM 4140</name>
    <dbReference type="NCBI Taxonomy" id="28892"/>
    <lineage>
        <taxon>Archaea</taxon>
        <taxon>Methanobacteriati</taxon>
        <taxon>Methanobacteriota</taxon>
        <taxon>Stenosarchaea group</taxon>
        <taxon>Methanomicrobia</taxon>
        <taxon>Methanomicrobiales</taxon>
        <taxon>Methanomicrobiaceae</taxon>
        <taxon>Methanofollis</taxon>
    </lineage>
</organism>
<accession>J1L049</accession>
<feature type="compositionally biased region" description="Basic and acidic residues" evidence="2">
    <location>
        <begin position="61"/>
        <end position="71"/>
    </location>
</feature>
<keyword evidence="1" id="KW-0175">Coiled coil</keyword>
<feature type="region of interest" description="Disordered" evidence="2">
    <location>
        <begin position="61"/>
        <end position="80"/>
    </location>
</feature>
<dbReference type="EMBL" id="CM001555">
    <property type="protein sequence ID" value="EJG05985.1"/>
    <property type="molecule type" value="Genomic_DNA"/>
</dbReference>
<reference evidence="3 4" key="1">
    <citation type="submission" date="2011-08" db="EMBL/GenBank/DDBJ databases">
        <title>The complete genome of Methanofollis liminatans DSM 4140.</title>
        <authorList>
            <consortium name="US DOE Joint Genome Institute (JGI-PGF)"/>
            <person name="Lucas S."/>
            <person name="Han J."/>
            <person name="Lapidus A."/>
            <person name="Bruce D."/>
            <person name="Goodwin L."/>
            <person name="Pitluck S."/>
            <person name="Peters L."/>
            <person name="Kyrpides N."/>
            <person name="Mavromatis K."/>
            <person name="Ivanova N."/>
            <person name="Mikhailova N."/>
            <person name="Lu M."/>
            <person name="Detter J.C."/>
            <person name="Tapia R."/>
            <person name="Han C."/>
            <person name="Land M."/>
            <person name="Hauser L."/>
            <person name="Markowitz V."/>
            <person name="Cheng J.-F."/>
            <person name="Hugenholtz P."/>
            <person name="Woyke T."/>
            <person name="Wu D."/>
            <person name="Spring S."/>
            <person name="Schuler E."/>
            <person name="Brambilla E."/>
            <person name="Klenk H.-P."/>
            <person name="Eisen J.A."/>
        </authorList>
    </citation>
    <scope>NUCLEOTIDE SEQUENCE [LARGE SCALE GENOMIC DNA]</scope>
    <source>
        <strain evidence="3 4">DSM 4140</strain>
    </source>
</reference>
<dbReference type="HOGENOM" id="CLU_1313139_0_0_2"/>
<evidence type="ECO:0000313" key="4">
    <source>
        <dbReference type="Proteomes" id="UP000005095"/>
    </source>
</evidence>
<dbReference type="AlphaFoldDB" id="J1L049"/>
<protein>
    <submittedName>
        <fullName evidence="3">Uncharacterized protein</fullName>
    </submittedName>
</protein>
<proteinExistence type="predicted"/>
<name>J1L049_9EURY</name>
<dbReference type="SUPFAM" id="SSF46955">
    <property type="entry name" value="Putative DNA-binding domain"/>
    <property type="match status" value="1"/>
</dbReference>
<evidence type="ECO:0000256" key="2">
    <source>
        <dbReference type="SAM" id="MobiDB-lite"/>
    </source>
</evidence>
<dbReference type="OrthoDB" id="107358at2157"/>